<dbReference type="InterPro" id="IPR029063">
    <property type="entry name" value="SAM-dependent_MTases_sf"/>
</dbReference>
<name>A0A955HYS0_9BACT</name>
<protein>
    <submittedName>
        <fullName evidence="3">RsmD family RNA methyltransferase</fullName>
    </submittedName>
</protein>
<dbReference type="PROSITE" id="PS00092">
    <property type="entry name" value="N6_MTASE"/>
    <property type="match status" value="1"/>
</dbReference>
<evidence type="ECO:0000256" key="2">
    <source>
        <dbReference type="ARBA" id="ARBA00022679"/>
    </source>
</evidence>
<evidence type="ECO:0000313" key="4">
    <source>
        <dbReference type="Proteomes" id="UP000748332"/>
    </source>
</evidence>
<dbReference type="SUPFAM" id="SSF53335">
    <property type="entry name" value="S-adenosyl-L-methionine-dependent methyltransferases"/>
    <property type="match status" value="1"/>
</dbReference>
<dbReference type="Proteomes" id="UP000748332">
    <property type="component" value="Unassembled WGS sequence"/>
</dbReference>
<dbReference type="GO" id="GO:0008168">
    <property type="term" value="F:methyltransferase activity"/>
    <property type="evidence" value="ECO:0007669"/>
    <property type="project" value="UniProtKB-KW"/>
</dbReference>
<dbReference type="Pfam" id="PF03602">
    <property type="entry name" value="Cons_hypoth95"/>
    <property type="match status" value="1"/>
</dbReference>
<dbReference type="PANTHER" id="PTHR43542:SF1">
    <property type="entry name" value="METHYLTRANSFERASE"/>
    <property type="match status" value="1"/>
</dbReference>
<comment type="caution">
    <text evidence="3">The sequence shown here is derived from an EMBL/GenBank/DDBJ whole genome shotgun (WGS) entry which is preliminary data.</text>
</comment>
<dbReference type="AlphaFoldDB" id="A0A955HYS0"/>
<dbReference type="GO" id="GO:0031167">
    <property type="term" value="P:rRNA methylation"/>
    <property type="evidence" value="ECO:0007669"/>
    <property type="project" value="InterPro"/>
</dbReference>
<dbReference type="GO" id="GO:0003676">
    <property type="term" value="F:nucleic acid binding"/>
    <property type="evidence" value="ECO:0007669"/>
    <property type="project" value="InterPro"/>
</dbReference>
<evidence type="ECO:0000256" key="1">
    <source>
        <dbReference type="ARBA" id="ARBA00022603"/>
    </source>
</evidence>
<gene>
    <name evidence="3" type="ORF">KC622_01760</name>
</gene>
<keyword evidence="2" id="KW-0808">Transferase</keyword>
<dbReference type="Gene3D" id="3.40.50.150">
    <property type="entry name" value="Vaccinia Virus protein VP39"/>
    <property type="match status" value="1"/>
</dbReference>
<dbReference type="InterPro" id="IPR002052">
    <property type="entry name" value="DNA_methylase_N6_adenine_CS"/>
</dbReference>
<reference evidence="3" key="2">
    <citation type="journal article" date="2021" name="Microbiome">
        <title>Successional dynamics and alternative stable states in a saline activated sludge microbial community over 9 years.</title>
        <authorList>
            <person name="Wang Y."/>
            <person name="Ye J."/>
            <person name="Ju F."/>
            <person name="Liu L."/>
            <person name="Boyd J.A."/>
            <person name="Deng Y."/>
            <person name="Parks D.H."/>
            <person name="Jiang X."/>
            <person name="Yin X."/>
            <person name="Woodcroft B.J."/>
            <person name="Tyson G.W."/>
            <person name="Hugenholtz P."/>
            <person name="Polz M.F."/>
            <person name="Zhang T."/>
        </authorList>
    </citation>
    <scope>NUCLEOTIDE SEQUENCE</scope>
    <source>
        <strain evidence="3">HKST-UBA16</strain>
    </source>
</reference>
<reference evidence="3" key="1">
    <citation type="submission" date="2020-04" db="EMBL/GenBank/DDBJ databases">
        <authorList>
            <person name="Zhang T."/>
        </authorList>
    </citation>
    <scope>NUCLEOTIDE SEQUENCE</scope>
    <source>
        <strain evidence="3">HKST-UBA16</strain>
    </source>
</reference>
<dbReference type="EMBL" id="JAGQLM010000069">
    <property type="protein sequence ID" value="MCA9375037.1"/>
    <property type="molecule type" value="Genomic_DNA"/>
</dbReference>
<dbReference type="InterPro" id="IPR004398">
    <property type="entry name" value="RNA_MeTrfase_RsmD"/>
</dbReference>
<sequence>MSLKNYSQKKVRKERNKWKVLSADEYEARERHVEKIMSSDKTPESLGTVRITAGKAKNFRLEIPRKTRALTDRMKTRIFDILRDDIVGLAVLDLYAGSGSFGLEALSRGAENATFVDAAKGAEKILNENFAKTGFLTQAEAVRMKVEDFLSNQKESKSYYELIFIDPPYKLYNKKDHRKINKILEDAAHLLPGFNDPNTKLFKGVLILKHPTEYDVSRLRVYGIRLLESFGFGVNTISFYVVD</sequence>
<keyword evidence="1 3" id="KW-0489">Methyltransferase</keyword>
<organism evidence="3 4">
    <name type="scientific">Candidatus Dojkabacteria bacterium</name>
    <dbReference type="NCBI Taxonomy" id="2099670"/>
    <lineage>
        <taxon>Bacteria</taxon>
        <taxon>Candidatus Dojkabacteria</taxon>
    </lineage>
</organism>
<evidence type="ECO:0000313" key="3">
    <source>
        <dbReference type="EMBL" id="MCA9375037.1"/>
    </source>
</evidence>
<proteinExistence type="predicted"/>
<accession>A0A955HYS0</accession>
<dbReference type="PANTHER" id="PTHR43542">
    <property type="entry name" value="METHYLTRANSFERASE"/>
    <property type="match status" value="1"/>
</dbReference>